<protein>
    <recommendedName>
        <fullName evidence="2">RNA 2',3'-cyclic phosphodiesterase</fullName>
        <shortName evidence="2">RNA 2',3'-CPDase</shortName>
        <ecNumber evidence="2">3.1.4.58</ecNumber>
    </recommendedName>
</protein>
<evidence type="ECO:0000256" key="1">
    <source>
        <dbReference type="ARBA" id="ARBA00022801"/>
    </source>
</evidence>
<dbReference type="AlphaFoldDB" id="A0A0S2TFQ2"/>
<organism evidence="3 4">
    <name type="scientific">Candidatus Tenderia electrophaga</name>
    <dbReference type="NCBI Taxonomy" id="1748243"/>
    <lineage>
        <taxon>Bacteria</taxon>
        <taxon>Pseudomonadati</taxon>
        <taxon>Pseudomonadota</taxon>
        <taxon>Gammaproteobacteria</taxon>
        <taxon>Candidatus Tenderiales</taxon>
        <taxon>Candidatus Tenderiaceae</taxon>
        <taxon>Candidatus Tenderia</taxon>
    </lineage>
</organism>
<comment type="similarity">
    <text evidence="2">Belongs to the 2H phosphoesterase superfamily. ThpR family.</text>
</comment>
<name>A0A0S2TFQ2_9GAMM</name>
<dbReference type="InterPro" id="IPR009097">
    <property type="entry name" value="Cyclic_Pdiesterase"/>
</dbReference>
<dbReference type="HAMAP" id="MF_01940">
    <property type="entry name" value="RNA_CPDase"/>
    <property type="match status" value="1"/>
</dbReference>
<dbReference type="Proteomes" id="UP000055136">
    <property type="component" value="Chromosome"/>
</dbReference>
<dbReference type="EMBL" id="CP013099">
    <property type="protein sequence ID" value="ALP53962.1"/>
    <property type="molecule type" value="Genomic_DNA"/>
</dbReference>
<dbReference type="GO" id="GO:0008664">
    <property type="term" value="F:RNA 2',3'-cyclic 3'-phosphodiesterase activity"/>
    <property type="evidence" value="ECO:0007669"/>
    <property type="project" value="UniProtKB-EC"/>
</dbReference>
<dbReference type="Gene3D" id="3.90.1140.10">
    <property type="entry name" value="Cyclic phosphodiesterase"/>
    <property type="match status" value="1"/>
</dbReference>
<dbReference type="STRING" id="1748243.Tel_12905"/>
<sequence>MTAEHERLFFALWPTAQQQHGWAALAQQLLPSGNGRRVPPQNLHLTLLYLGQVDPETRRALAAKVDAIHAPAFELRLARFGHWRRPQVLWWGPHETPPALQQLVEALRRAARACGLEVDTRPYQAHLTLARKLKRNPGRLQAEVQVWPVKAFVLVRSTLLPDGARYEILRRWRLG</sequence>
<feature type="short sequence motif" description="HXTX 2" evidence="2">
    <location>
        <begin position="126"/>
        <end position="129"/>
    </location>
</feature>
<dbReference type="PANTHER" id="PTHR35561">
    <property type="entry name" value="RNA 2',3'-CYCLIC PHOSPHODIESTERASE"/>
    <property type="match status" value="1"/>
</dbReference>
<evidence type="ECO:0000256" key="2">
    <source>
        <dbReference type="HAMAP-Rule" id="MF_01940"/>
    </source>
</evidence>
<proteinExistence type="inferred from homology"/>
<evidence type="ECO:0000313" key="3">
    <source>
        <dbReference type="EMBL" id="ALP53962.1"/>
    </source>
</evidence>
<dbReference type="SUPFAM" id="SSF55144">
    <property type="entry name" value="LigT-like"/>
    <property type="match status" value="1"/>
</dbReference>
<accession>A0A0S2TFQ2</accession>
<feature type="active site" description="Proton donor" evidence="2">
    <location>
        <position position="44"/>
    </location>
</feature>
<gene>
    <name evidence="3" type="ORF">Tel_12905</name>
</gene>
<dbReference type="InterPro" id="IPR004175">
    <property type="entry name" value="RNA_CPDase"/>
</dbReference>
<keyword evidence="1 2" id="KW-0378">Hydrolase</keyword>
<dbReference type="EC" id="3.1.4.58" evidence="2"/>
<dbReference type="PANTHER" id="PTHR35561:SF1">
    <property type="entry name" value="RNA 2',3'-CYCLIC PHOSPHODIESTERASE"/>
    <property type="match status" value="1"/>
</dbReference>
<comment type="function">
    <text evidence="2">Hydrolyzes RNA 2',3'-cyclic phosphodiester to an RNA 2'-phosphomonoester.</text>
</comment>
<dbReference type="GO" id="GO:0004113">
    <property type="term" value="F:2',3'-cyclic-nucleotide 3'-phosphodiesterase activity"/>
    <property type="evidence" value="ECO:0007669"/>
    <property type="project" value="InterPro"/>
</dbReference>
<reference evidence="3" key="1">
    <citation type="submission" date="2015-10" db="EMBL/GenBank/DDBJ databases">
        <title>Description of Candidatus Tenderia electrophaga gen. nov, sp. nov., an Uncultivated Electroautotroph from a Biocathode Enrichment.</title>
        <authorList>
            <person name="Eddie B.J."/>
            <person name="Malanoski A.P."/>
            <person name="Wang Z."/>
            <person name="Hall R.J."/>
            <person name="Oh S.D."/>
            <person name="Heiner C."/>
            <person name="Lin B."/>
            <person name="Strycharz-Glaven S.M."/>
        </authorList>
    </citation>
    <scope>NUCLEOTIDE SEQUENCE [LARGE SCALE GENOMIC DNA]</scope>
    <source>
        <strain evidence="3">NRL1</strain>
    </source>
</reference>
<dbReference type="KEGG" id="tee:Tel_12905"/>
<dbReference type="Pfam" id="PF13563">
    <property type="entry name" value="2_5_RNA_ligase2"/>
    <property type="match status" value="1"/>
</dbReference>
<evidence type="ECO:0000313" key="4">
    <source>
        <dbReference type="Proteomes" id="UP000055136"/>
    </source>
</evidence>
<feature type="active site" description="Proton acceptor" evidence="2">
    <location>
        <position position="126"/>
    </location>
</feature>
<feature type="short sequence motif" description="HXTX 1" evidence="2">
    <location>
        <begin position="44"/>
        <end position="47"/>
    </location>
</feature>
<comment type="catalytic activity">
    <reaction evidence="2">
        <text>a 3'-end 2',3'-cyclophospho-ribonucleotide-RNA + H2O = a 3'-end 2'-phospho-ribonucleotide-RNA + H(+)</text>
        <dbReference type="Rhea" id="RHEA:11828"/>
        <dbReference type="Rhea" id="RHEA-COMP:10464"/>
        <dbReference type="Rhea" id="RHEA-COMP:17353"/>
        <dbReference type="ChEBI" id="CHEBI:15377"/>
        <dbReference type="ChEBI" id="CHEBI:15378"/>
        <dbReference type="ChEBI" id="CHEBI:83064"/>
        <dbReference type="ChEBI" id="CHEBI:173113"/>
        <dbReference type="EC" id="3.1.4.58"/>
    </reaction>
</comment>
<dbReference type="NCBIfam" id="TIGR02258">
    <property type="entry name" value="2_5_ligase"/>
    <property type="match status" value="1"/>
</dbReference>
<keyword evidence="4" id="KW-1185">Reference proteome</keyword>